<comment type="caution">
    <text evidence="2">The sequence shown here is derived from an EMBL/GenBank/DDBJ whole genome shotgun (WGS) entry which is preliminary data.</text>
</comment>
<evidence type="ECO:0000313" key="3">
    <source>
        <dbReference type="Proteomes" id="UP000324222"/>
    </source>
</evidence>
<keyword evidence="3" id="KW-1185">Reference proteome</keyword>
<dbReference type="Proteomes" id="UP000324222">
    <property type="component" value="Unassembled WGS sequence"/>
</dbReference>
<reference evidence="2 3" key="1">
    <citation type="submission" date="2019-05" db="EMBL/GenBank/DDBJ databases">
        <title>Another draft genome of Portunus trituberculatus and its Hox gene families provides insights of decapod evolution.</title>
        <authorList>
            <person name="Jeong J.-H."/>
            <person name="Song I."/>
            <person name="Kim S."/>
            <person name="Choi T."/>
            <person name="Kim D."/>
            <person name="Ryu S."/>
            <person name="Kim W."/>
        </authorList>
    </citation>
    <scope>NUCLEOTIDE SEQUENCE [LARGE SCALE GENOMIC DNA]</scope>
    <source>
        <tissue evidence="2">Muscle</tissue>
    </source>
</reference>
<evidence type="ECO:0000313" key="2">
    <source>
        <dbReference type="EMBL" id="MPC48387.1"/>
    </source>
</evidence>
<name>A0A5B7FSN3_PORTR</name>
<keyword evidence="1" id="KW-0732">Signal</keyword>
<accession>A0A5B7FSN3</accession>
<dbReference type="AlphaFoldDB" id="A0A5B7FSN3"/>
<dbReference type="EMBL" id="VSRR010008255">
    <property type="protein sequence ID" value="MPC48387.1"/>
    <property type="molecule type" value="Genomic_DNA"/>
</dbReference>
<feature type="chain" id="PRO_5022814748" evidence="1">
    <location>
        <begin position="21"/>
        <end position="420"/>
    </location>
</feature>
<protein>
    <submittedName>
        <fullName evidence="2">Uncharacterized protein</fullName>
    </submittedName>
</protein>
<gene>
    <name evidence="2" type="ORF">E2C01_042158</name>
</gene>
<sequence>MRVGLLVIIWSIKHIQLLSSWEVRCEGQHQVTPLPHPQHPKGGSADGNPLGCTLSPPFASTTTFYTATFTPPQCGFGVWLFLPFPCSFHNSSSSKDRLLQSSPAFTAMMDFVCEKFPEAHGPVVTDSTPLLRGMQRNEVPATTPCLRHAHPIDFMVSQASEALTRANEYSKPFFAKYSARQYYRSYTVCSDEGRSLPAKLMGTFFCLTSSGEGPSAHEPMLHQLTHSTQRAMANQARIMARRESYLSHLPNQFSSASKAHLCHLDMDSDLLFDLASVEKAIGQAQQAALVSFTEAVAKALIKVKPRLGTPFVEKHPCSSTSADSHSCPGPTPQWFSKLCFHLCTSQFLTSLFETVKDLEISEMTPLHQLLQLEAALPDICLPERTERQKSGFYGFFTRGTRSLSTHFLRCLRCLGAWNHT</sequence>
<feature type="signal peptide" evidence="1">
    <location>
        <begin position="1"/>
        <end position="20"/>
    </location>
</feature>
<organism evidence="2 3">
    <name type="scientific">Portunus trituberculatus</name>
    <name type="common">Swimming crab</name>
    <name type="synonym">Neptunus trituberculatus</name>
    <dbReference type="NCBI Taxonomy" id="210409"/>
    <lineage>
        <taxon>Eukaryota</taxon>
        <taxon>Metazoa</taxon>
        <taxon>Ecdysozoa</taxon>
        <taxon>Arthropoda</taxon>
        <taxon>Crustacea</taxon>
        <taxon>Multicrustacea</taxon>
        <taxon>Malacostraca</taxon>
        <taxon>Eumalacostraca</taxon>
        <taxon>Eucarida</taxon>
        <taxon>Decapoda</taxon>
        <taxon>Pleocyemata</taxon>
        <taxon>Brachyura</taxon>
        <taxon>Eubrachyura</taxon>
        <taxon>Portunoidea</taxon>
        <taxon>Portunidae</taxon>
        <taxon>Portuninae</taxon>
        <taxon>Portunus</taxon>
    </lineage>
</organism>
<evidence type="ECO:0000256" key="1">
    <source>
        <dbReference type="SAM" id="SignalP"/>
    </source>
</evidence>
<proteinExistence type="predicted"/>